<dbReference type="Pfam" id="PF20651">
    <property type="entry name" value="EXOC6_Sec15_N"/>
    <property type="match status" value="1"/>
</dbReference>
<dbReference type="GO" id="GO:0005829">
    <property type="term" value="C:cytosol"/>
    <property type="evidence" value="ECO:0007669"/>
    <property type="project" value="GOC"/>
</dbReference>
<evidence type="ECO:0000256" key="3">
    <source>
        <dbReference type="ARBA" id="ARBA00022448"/>
    </source>
</evidence>
<feature type="compositionally biased region" description="Acidic residues" evidence="7">
    <location>
        <begin position="169"/>
        <end position="178"/>
    </location>
</feature>
<feature type="compositionally biased region" description="Polar residues" evidence="7">
    <location>
        <begin position="1"/>
        <end position="16"/>
    </location>
</feature>
<dbReference type="Gene3D" id="6.10.250.860">
    <property type="match status" value="1"/>
</dbReference>
<feature type="compositionally biased region" description="Low complexity" evidence="7">
    <location>
        <begin position="1128"/>
        <end position="1169"/>
    </location>
</feature>
<gene>
    <name evidence="10" type="ORF">CC1G_01160</name>
</gene>
<evidence type="ECO:0000313" key="11">
    <source>
        <dbReference type="Proteomes" id="UP000001861"/>
    </source>
</evidence>
<feature type="region of interest" description="Disordered" evidence="7">
    <location>
        <begin position="102"/>
        <end position="125"/>
    </location>
</feature>
<dbReference type="InParanoid" id="A8NEQ6"/>
<dbReference type="eggNOG" id="KOG2115">
    <property type="taxonomic scope" value="Eukaryota"/>
</dbReference>
<feature type="region of interest" description="Disordered" evidence="7">
    <location>
        <begin position="387"/>
        <end position="445"/>
    </location>
</feature>
<comment type="similarity">
    <text evidence="2">Belongs to the VPS54 family.</text>
</comment>
<feature type="domain" description="Vacuolar protein sorting-associated protein 54 C-terminal" evidence="8">
    <location>
        <begin position="830"/>
        <end position="961"/>
    </location>
</feature>
<sequence>MSDVTSNPSRPGSPSFSVMGANDLPTARPYRFVWDPSSRRPGPESVAGTTEGGRGDYIVGHTQYPLGVLNNPSSMNLELGALPAEWSSAKHGFHAISTVLNNPHKKQAPPKAHSSLPSVPPADLPRVRRKDFDSYLKAITPEWEKYERNSQLGKEGQAQIDAARLSTVESDDEDDESDAAGPSRKPTPSLFQGRQIPPLDSVPAVFFQQNFNLGDRITFAAVTEQPSAMDPTTPTPSTIRASFAQDDADTDPLSLSHSLPLLEKFSHYADTVEQHLIREISIRSTSFFAALTNLRDLQTSSTACLERIQSLREKLRQVDEGTAKKGLELVRAKRKEQRVGQVVDGVKMISGVVEMVSVAKGLVAAGQWGEALEVVEEMEDMWENVREDDPRAQANGSAVNGPSKLETMVEESETSPTTPTSAAAATGPLEVSPTSTVRRPHSTRPVPLSSLTSFASLPSHLQALTMEIAASLSAEFVAIMKDDWASYVESLPSAPILTETEKADAATAGRDERRDQFLSDRLKPLLLNLVRTKGLKEGLLSWREVVLSEINGFIVKDLPMFVQDQEQANGADASKSDSKQELANHLRSMSHIEFTTLMTRIYMNLLGGIERLKAQGDVIIELLKNLKPELRVKSGLSASGSRGDKSLDQTLSIDSLEEDLADILSSTSELANTQAARIISFRAEIHSKLNLPDFLLFFNGSWSFVVRCEVLSRRMIVGLRGTIVSQAKVWLQTFHQARITQSAKLVEDEVWNPVEVTSRLQHITSILVDGAVSDSPELRISLDQAEPPSSPPSTTEAPSATPDTAPPSAAPGSAAPSQRVRNKHLRIEDRSYYMVSATSEVITLLLDYIKVMVNMSLLTTDTMSRVIEFLKAFNSRTCQVVLGAGAMRSAGLKNITAKHLALASQSLSIIFHLIPCVRETFRRHLNQQQAVMLIEFDKLKRDYQEHQNEIHAKLIAIMGERLDSHIKSLRTVDWNVPKEGGGVNDYMLKLVKETVTLHTILSRYIEGHVVEYVMSEVLAAINHRLSEEFGRIDLPSQQAKERLLEDARYLHQHFSPLKHVKAPTQMLETVVTEKGLPRPAPTPSRSNTFTNQRLQGLLLGRNVGGSDKNLPNPGRTPTPPVAQFDTKSSTSPPRAPSSPSLATRNHLSNGLGTMSTQGSLSGSSLALPLEETVNTRQSGFRQVDPGSPLPTEPSPPGRHDSSNIGASPPLPPKPGDTTVP</sequence>
<dbReference type="VEuPathDB" id="FungiDB:CC1G_01160"/>
<accession>A8NEQ6</accession>
<dbReference type="GO" id="GO:0006896">
    <property type="term" value="P:Golgi to vacuole transport"/>
    <property type="evidence" value="ECO:0007669"/>
    <property type="project" value="TreeGrafter"/>
</dbReference>
<evidence type="ECO:0000256" key="2">
    <source>
        <dbReference type="ARBA" id="ARBA00009150"/>
    </source>
</evidence>
<comment type="caution">
    <text evidence="10">The sequence shown here is derived from an EMBL/GenBank/DDBJ whole genome shotgun (WGS) entry which is preliminary data.</text>
</comment>
<feature type="domain" description="Exocyst complex component EXOC6/Sec15 N-terminal" evidence="9">
    <location>
        <begin position="269"/>
        <end position="381"/>
    </location>
</feature>
<evidence type="ECO:0000256" key="4">
    <source>
        <dbReference type="ARBA" id="ARBA00022927"/>
    </source>
</evidence>
<dbReference type="InterPro" id="IPR012501">
    <property type="entry name" value="Vps54_C"/>
</dbReference>
<dbReference type="GO" id="GO:0015031">
    <property type="term" value="P:protein transport"/>
    <property type="evidence" value="ECO:0007669"/>
    <property type="project" value="UniProtKB-KW"/>
</dbReference>
<dbReference type="Proteomes" id="UP000001861">
    <property type="component" value="Unassembled WGS sequence"/>
</dbReference>
<dbReference type="RefSeq" id="XP_001833098.2">
    <property type="nucleotide sequence ID" value="XM_001833046.2"/>
</dbReference>
<evidence type="ECO:0000259" key="9">
    <source>
        <dbReference type="Pfam" id="PF20651"/>
    </source>
</evidence>
<dbReference type="InterPro" id="IPR048359">
    <property type="entry name" value="EXOC6_Sec15_N"/>
</dbReference>
<dbReference type="AlphaFoldDB" id="A8NEQ6"/>
<evidence type="ECO:0000259" key="8">
    <source>
        <dbReference type="Pfam" id="PF07928"/>
    </source>
</evidence>
<dbReference type="GO" id="GO:0000938">
    <property type="term" value="C:GARP complex"/>
    <property type="evidence" value="ECO:0007669"/>
    <property type="project" value="InterPro"/>
</dbReference>
<feature type="region of interest" description="Disordered" evidence="7">
    <location>
        <begin position="1"/>
        <end position="55"/>
    </location>
</feature>
<keyword evidence="3" id="KW-0813">Transport</keyword>
<organism evidence="10 11">
    <name type="scientific">Coprinopsis cinerea (strain Okayama-7 / 130 / ATCC MYA-4618 / FGSC 9003)</name>
    <name type="common">Inky cap fungus</name>
    <name type="synonym">Hormographiella aspergillata</name>
    <dbReference type="NCBI Taxonomy" id="240176"/>
    <lineage>
        <taxon>Eukaryota</taxon>
        <taxon>Fungi</taxon>
        <taxon>Dikarya</taxon>
        <taxon>Basidiomycota</taxon>
        <taxon>Agaricomycotina</taxon>
        <taxon>Agaricomycetes</taxon>
        <taxon>Agaricomycetidae</taxon>
        <taxon>Agaricales</taxon>
        <taxon>Agaricineae</taxon>
        <taxon>Psathyrellaceae</taxon>
        <taxon>Coprinopsis</taxon>
    </lineage>
</organism>
<feature type="compositionally biased region" description="Pro residues" evidence="7">
    <location>
        <begin position="1187"/>
        <end position="1196"/>
    </location>
</feature>
<dbReference type="InterPro" id="IPR039745">
    <property type="entry name" value="Vps54"/>
</dbReference>
<dbReference type="HOGENOM" id="CLU_003094_2_0_1"/>
<proteinExistence type="inferred from homology"/>
<dbReference type="GeneID" id="6009591"/>
<protein>
    <submittedName>
        <fullName evidence="10">Retrograde transporter</fullName>
    </submittedName>
</protein>
<dbReference type="OMA" id="FSFVQSY"/>
<dbReference type="GO" id="GO:0042147">
    <property type="term" value="P:retrograde transport, endosome to Golgi"/>
    <property type="evidence" value="ECO:0007669"/>
    <property type="project" value="InterPro"/>
</dbReference>
<dbReference type="FunCoup" id="A8NEQ6">
    <property type="interactions" value="257"/>
</dbReference>
<evidence type="ECO:0000256" key="6">
    <source>
        <dbReference type="ARBA" id="ARBA00023054"/>
    </source>
</evidence>
<feature type="compositionally biased region" description="Low complexity" evidence="7">
    <location>
        <begin position="792"/>
        <end position="803"/>
    </location>
</feature>
<dbReference type="STRING" id="240176.A8NEQ6"/>
<name>A8NEQ6_COPC7</name>
<dbReference type="EMBL" id="AACS02000002">
    <property type="protein sequence ID" value="EAU88787.2"/>
    <property type="molecule type" value="Genomic_DNA"/>
</dbReference>
<evidence type="ECO:0000256" key="7">
    <source>
        <dbReference type="SAM" id="MobiDB-lite"/>
    </source>
</evidence>
<feature type="region of interest" description="Disordered" evidence="7">
    <location>
        <begin position="782"/>
        <end position="821"/>
    </location>
</feature>
<dbReference type="Pfam" id="PF07928">
    <property type="entry name" value="Vps54"/>
    <property type="match status" value="1"/>
</dbReference>
<dbReference type="OrthoDB" id="10259024at2759"/>
<keyword evidence="11" id="KW-1185">Reference proteome</keyword>
<keyword evidence="5" id="KW-0333">Golgi apparatus</keyword>
<dbReference type="PANTHER" id="PTHR12965:SF0">
    <property type="entry name" value="VACUOLAR PROTEIN SORTING-ASSOCIATED PROTEIN 54"/>
    <property type="match status" value="1"/>
</dbReference>
<dbReference type="GO" id="GO:0019905">
    <property type="term" value="F:syntaxin binding"/>
    <property type="evidence" value="ECO:0007669"/>
    <property type="project" value="TreeGrafter"/>
</dbReference>
<keyword evidence="6" id="KW-0175">Coiled coil</keyword>
<evidence type="ECO:0000313" key="10">
    <source>
        <dbReference type="EMBL" id="EAU88787.2"/>
    </source>
</evidence>
<reference evidence="10 11" key="1">
    <citation type="journal article" date="2010" name="Proc. Natl. Acad. Sci. U.S.A.">
        <title>Insights into evolution of multicellular fungi from the assembled chromosomes of the mushroom Coprinopsis cinerea (Coprinus cinereus).</title>
        <authorList>
            <person name="Stajich J.E."/>
            <person name="Wilke S.K."/>
            <person name="Ahren D."/>
            <person name="Au C.H."/>
            <person name="Birren B.W."/>
            <person name="Borodovsky M."/>
            <person name="Burns C."/>
            <person name="Canback B."/>
            <person name="Casselton L.A."/>
            <person name="Cheng C.K."/>
            <person name="Deng J."/>
            <person name="Dietrich F.S."/>
            <person name="Fargo D.C."/>
            <person name="Farman M.L."/>
            <person name="Gathman A.C."/>
            <person name="Goldberg J."/>
            <person name="Guigo R."/>
            <person name="Hoegger P.J."/>
            <person name="Hooker J.B."/>
            <person name="Huggins A."/>
            <person name="James T.Y."/>
            <person name="Kamada T."/>
            <person name="Kilaru S."/>
            <person name="Kodira C."/>
            <person name="Kues U."/>
            <person name="Kupfer D."/>
            <person name="Kwan H.S."/>
            <person name="Lomsadze A."/>
            <person name="Li W."/>
            <person name="Lilly W.W."/>
            <person name="Ma L.J."/>
            <person name="Mackey A.J."/>
            <person name="Manning G."/>
            <person name="Martin F."/>
            <person name="Muraguchi H."/>
            <person name="Natvig D.O."/>
            <person name="Palmerini H."/>
            <person name="Ramesh M.A."/>
            <person name="Rehmeyer C.J."/>
            <person name="Roe B.A."/>
            <person name="Shenoy N."/>
            <person name="Stanke M."/>
            <person name="Ter-Hovhannisyan V."/>
            <person name="Tunlid A."/>
            <person name="Velagapudi R."/>
            <person name="Vision T.J."/>
            <person name="Zeng Q."/>
            <person name="Zolan M.E."/>
            <person name="Pukkila P.J."/>
        </authorList>
    </citation>
    <scope>NUCLEOTIDE SEQUENCE [LARGE SCALE GENOMIC DNA]</scope>
    <source>
        <strain evidence="11">Okayama-7 / 130 / ATCC MYA-4618 / FGSC 9003</strain>
    </source>
</reference>
<evidence type="ECO:0000256" key="5">
    <source>
        <dbReference type="ARBA" id="ARBA00023034"/>
    </source>
</evidence>
<keyword evidence="4" id="KW-0653">Protein transport</keyword>
<feature type="compositionally biased region" description="Low complexity" evidence="7">
    <location>
        <begin position="414"/>
        <end position="426"/>
    </location>
</feature>
<dbReference type="KEGG" id="cci:CC1G_01160"/>
<comment type="subcellular location">
    <subcellularLocation>
        <location evidence="1">Golgi apparatus</location>
        <location evidence="1">trans-Golgi network</location>
    </subcellularLocation>
</comment>
<evidence type="ECO:0000256" key="1">
    <source>
        <dbReference type="ARBA" id="ARBA00004601"/>
    </source>
</evidence>
<feature type="region of interest" description="Disordered" evidence="7">
    <location>
        <begin position="1100"/>
        <end position="1220"/>
    </location>
</feature>
<dbReference type="PANTHER" id="PTHR12965">
    <property type="entry name" value="VACUOLAR PROTEIN SORTING 54"/>
    <property type="match status" value="1"/>
</dbReference>
<feature type="region of interest" description="Disordered" evidence="7">
    <location>
        <begin position="166"/>
        <end position="195"/>
    </location>
</feature>